<evidence type="ECO:0000313" key="2">
    <source>
        <dbReference type="EMBL" id="PTX58235.1"/>
    </source>
</evidence>
<dbReference type="EMBL" id="QBKT01000017">
    <property type="protein sequence ID" value="PTX58235.1"/>
    <property type="molecule type" value="Genomic_DNA"/>
</dbReference>
<proteinExistence type="predicted"/>
<name>A0A2T6BQ68_9FLAO</name>
<feature type="transmembrane region" description="Helical" evidence="1">
    <location>
        <begin position="40"/>
        <end position="58"/>
    </location>
</feature>
<organism evidence="2 3">
    <name type="scientific">Kordia periserrulae</name>
    <dbReference type="NCBI Taxonomy" id="701523"/>
    <lineage>
        <taxon>Bacteria</taxon>
        <taxon>Pseudomonadati</taxon>
        <taxon>Bacteroidota</taxon>
        <taxon>Flavobacteriia</taxon>
        <taxon>Flavobacteriales</taxon>
        <taxon>Flavobacteriaceae</taxon>
        <taxon>Kordia</taxon>
    </lineage>
</organism>
<evidence type="ECO:0000313" key="3">
    <source>
        <dbReference type="Proteomes" id="UP000244090"/>
    </source>
</evidence>
<feature type="transmembrane region" description="Helical" evidence="1">
    <location>
        <begin position="12"/>
        <end position="34"/>
    </location>
</feature>
<keyword evidence="1" id="KW-0472">Membrane</keyword>
<sequence length="68" mass="7879">MFKYNDRLPTFIVHCVLFIGGLYEILFSGNFSNYSTSGKVKTIIVMVVIAILILLYIYRDKSKDHDDE</sequence>
<accession>A0A2T6BQ68</accession>
<reference evidence="2 3" key="1">
    <citation type="submission" date="2018-04" db="EMBL/GenBank/DDBJ databases">
        <title>Genomic Encyclopedia of Archaeal and Bacterial Type Strains, Phase II (KMG-II): from individual species to whole genera.</title>
        <authorList>
            <person name="Goeker M."/>
        </authorList>
    </citation>
    <scope>NUCLEOTIDE SEQUENCE [LARGE SCALE GENOMIC DNA]</scope>
    <source>
        <strain evidence="2 3">DSM 25731</strain>
    </source>
</reference>
<gene>
    <name evidence="2" type="ORF">C8N46_11711</name>
</gene>
<evidence type="ECO:0000256" key="1">
    <source>
        <dbReference type="SAM" id="Phobius"/>
    </source>
</evidence>
<protein>
    <submittedName>
        <fullName evidence="2">Uncharacterized protein</fullName>
    </submittedName>
</protein>
<dbReference type="Proteomes" id="UP000244090">
    <property type="component" value="Unassembled WGS sequence"/>
</dbReference>
<keyword evidence="1" id="KW-1133">Transmembrane helix</keyword>
<keyword evidence="1" id="KW-0812">Transmembrane</keyword>
<comment type="caution">
    <text evidence="2">The sequence shown here is derived from an EMBL/GenBank/DDBJ whole genome shotgun (WGS) entry which is preliminary data.</text>
</comment>
<keyword evidence="3" id="KW-1185">Reference proteome</keyword>
<dbReference type="AlphaFoldDB" id="A0A2T6BQ68"/>